<dbReference type="Proteomes" id="UP000275846">
    <property type="component" value="Unassembled WGS sequence"/>
</dbReference>
<evidence type="ECO:0000256" key="2">
    <source>
        <dbReference type="SAM" id="Phobius"/>
    </source>
</evidence>
<feature type="chain" id="PRO_5043141467" evidence="3">
    <location>
        <begin position="27"/>
        <end position="624"/>
    </location>
</feature>
<keyword evidence="3" id="KW-0732">Signal</keyword>
<reference evidence="7" key="1">
    <citation type="submission" date="2016-06" db="UniProtKB">
        <authorList>
            <consortium name="WormBaseParasite"/>
        </authorList>
    </citation>
    <scope>IDENTIFICATION</scope>
</reference>
<dbReference type="Pfam" id="PF07699">
    <property type="entry name" value="Ephrin_rec_like"/>
    <property type="match status" value="1"/>
</dbReference>
<dbReference type="EMBL" id="UYSU01037138">
    <property type="protein sequence ID" value="VDL98643.1"/>
    <property type="molecule type" value="Genomic_DNA"/>
</dbReference>
<dbReference type="OrthoDB" id="6229189at2759"/>
<protein>
    <submittedName>
        <fullName evidence="7">Ephrin_rec_like domain-containing protein</fullName>
    </submittedName>
</protein>
<feature type="domain" description="Tyrosine-protein kinase ephrin type A/B receptor-like" evidence="4">
    <location>
        <begin position="413"/>
        <end position="455"/>
    </location>
</feature>
<dbReference type="WBParaSite" id="SSLN_0001271901-mRNA-1">
    <property type="protein sequence ID" value="SSLN_0001271901-mRNA-1"/>
    <property type="gene ID" value="SSLN_0001271901"/>
</dbReference>
<evidence type="ECO:0000256" key="3">
    <source>
        <dbReference type="SAM" id="SignalP"/>
    </source>
</evidence>
<proteinExistence type="predicted"/>
<organism evidence="7">
    <name type="scientific">Schistocephalus solidus</name>
    <name type="common">Tapeworm</name>
    <dbReference type="NCBI Taxonomy" id="70667"/>
    <lineage>
        <taxon>Eukaryota</taxon>
        <taxon>Metazoa</taxon>
        <taxon>Spiralia</taxon>
        <taxon>Lophotrochozoa</taxon>
        <taxon>Platyhelminthes</taxon>
        <taxon>Cestoda</taxon>
        <taxon>Eucestoda</taxon>
        <taxon>Diphyllobothriidea</taxon>
        <taxon>Diphyllobothriidae</taxon>
        <taxon>Schistocephalus</taxon>
    </lineage>
</organism>
<reference evidence="5 6" key="2">
    <citation type="submission" date="2018-11" db="EMBL/GenBank/DDBJ databases">
        <authorList>
            <consortium name="Pathogen Informatics"/>
        </authorList>
    </citation>
    <scope>NUCLEOTIDE SEQUENCE [LARGE SCALE GENOMIC DNA]</scope>
    <source>
        <strain evidence="5 6">NST_G2</strain>
    </source>
</reference>
<feature type="signal peptide" evidence="3">
    <location>
        <begin position="1"/>
        <end position="26"/>
    </location>
</feature>
<evidence type="ECO:0000259" key="4">
    <source>
        <dbReference type="Pfam" id="PF07699"/>
    </source>
</evidence>
<dbReference type="AlphaFoldDB" id="A0A183T710"/>
<keyword evidence="2" id="KW-1133">Transmembrane helix</keyword>
<sequence>MNLRILVSYLAHLIVVNVLLRSFVACKKVESKFSAWIPNGQLVQIPCNLDEEKYKSLIGKQGSLTPFQILGANLLRPLSSDVTTVWYNALGRIIHVGSALPLRLPPVMPGEVELEALQVNIESKPGMKNTLYLPPHRYSDTGSSLDILRRYSMTTVTCQTFRSSTSGIVWGSEEEEEKDTDFSEKHVIHRSQFILTEYAQPIIQWRYALPRQYLNETEKKRYLPPSWWEDVARNFCRSLQNVHEFRFTPCIHVEVVKLPYHLKYSDSYYELLVTIRLGTTPFHVLLSPTATSFDSLAAVHAASKHLLDELLRHELDSKLRTQGMQVKDKTKITFLTAVRFLCPPGSYVRNSGPPLKPIFHLFQMKKAFEDIYDNTSELIGMPPTASAILLQQMPPVCVACPPGQAPLTAYSFDRCRPCARAFYRGITGWPASGGCLPCPDGFTTGREGSLSPDDCKLNGGTYTQALAGFATWAYDNFAALVVAYHEASSSYRSHVAYFLGESETQESAAESLTSWINCISPKALAAGIASCLLLLFLLSLFVYRLSLLVRFLRAHHKYVRLLRRVIYFGHLNLQDDVRNILRMEYVEGVDPQGRPSADFRGSEMLGPDLDFLAKSNDPRFSQTR</sequence>
<evidence type="ECO:0000313" key="5">
    <source>
        <dbReference type="EMBL" id="VDL98643.1"/>
    </source>
</evidence>
<accession>A0A183T710</accession>
<keyword evidence="6" id="KW-1185">Reference proteome</keyword>
<gene>
    <name evidence="5" type="ORF">SSLN_LOCUS12258</name>
</gene>
<name>A0A183T710_SCHSO</name>
<evidence type="ECO:0000256" key="1">
    <source>
        <dbReference type="SAM" id="MobiDB-lite"/>
    </source>
</evidence>
<dbReference type="InterPro" id="IPR011641">
    <property type="entry name" value="Tyr-kin_ephrin_A/B_rcpt-like"/>
</dbReference>
<dbReference type="Gene3D" id="2.10.50.10">
    <property type="entry name" value="Tumor Necrosis Factor Receptor, subunit A, domain 2"/>
    <property type="match status" value="1"/>
</dbReference>
<keyword evidence="2" id="KW-0812">Transmembrane</keyword>
<keyword evidence="2" id="KW-0472">Membrane</keyword>
<feature type="transmembrane region" description="Helical" evidence="2">
    <location>
        <begin position="523"/>
        <end position="543"/>
    </location>
</feature>
<evidence type="ECO:0000313" key="7">
    <source>
        <dbReference type="WBParaSite" id="SSLN_0001271901-mRNA-1"/>
    </source>
</evidence>
<evidence type="ECO:0000313" key="6">
    <source>
        <dbReference type="Proteomes" id="UP000275846"/>
    </source>
</evidence>
<dbReference type="SMART" id="SM01411">
    <property type="entry name" value="Ephrin_rec_like"/>
    <property type="match status" value="1"/>
</dbReference>
<feature type="region of interest" description="Disordered" evidence="1">
    <location>
        <begin position="594"/>
        <end position="624"/>
    </location>
</feature>